<evidence type="ECO:0000256" key="1">
    <source>
        <dbReference type="SAM" id="MobiDB-lite"/>
    </source>
</evidence>
<protein>
    <submittedName>
        <fullName evidence="2">Uncharacterized protein</fullName>
    </submittedName>
</protein>
<name>A0AAD7WSF4_9TELE</name>
<evidence type="ECO:0000313" key="2">
    <source>
        <dbReference type="EMBL" id="KAJ8407726.1"/>
    </source>
</evidence>
<keyword evidence="3" id="KW-1185">Reference proteome</keyword>
<dbReference type="AlphaFoldDB" id="A0AAD7WSF4"/>
<comment type="caution">
    <text evidence="2">The sequence shown here is derived from an EMBL/GenBank/DDBJ whole genome shotgun (WGS) entry which is preliminary data.</text>
</comment>
<evidence type="ECO:0000313" key="3">
    <source>
        <dbReference type="Proteomes" id="UP001221898"/>
    </source>
</evidence>
<feature type="compositionally biased region" description="Basic and acidic residues" evidence="1">
    <location>
        <begin position="39"/>
        <end position="48"/>
    </location>
</feature>
<dbReference type="EMBL" id="JAINUG010000037">
    <property type="protein sequence ID" value="KAJ8407726.1"/>
    <property type="molecule type" value="Genomic_DNA"/>
</dbReference>
<organism evidence="2 3">
    <name type="scientific">Aldrovandia affinis</name>
    <dbReference type="NCBI Taxonomy" id="143900"/>
    <lineage>
        <taxon>Eukaryota</taxon>
        <taxon>Metazoa</taxon>
        <taxon>Chordata</taxon>
        <taxon>Craniata</taxon>
        <taxon>Vertebrata</taxon>
        <taxon>Euteleostomi</taxon>
        <taxon>Actinopterygii</taxon>
        <taxon>Neopterygii</taxon>
        <taxon>Teleostei</taxon>
        <taxon>Notacanthiformes</taxon>
        <taxon>Halosauridae</taxon>
        <taxon>Aldrovandia</taxon>
    </lineage>
</organism>
<feature type="region of interest" description="Disordered" evidence="1">
    <location>
        <begin position="34"/>
        <end position="95"/>
    </location>
</feature>
<proteinExistence type="predicted"/>
<gene>
    <name evidence="2" type="ORF">AAFF_G00267700</name>
</gene>
<dbReference type="Proteomes" id="UP001221898">
    <property type="component" value="Unassembled WGS sequence"/>
</dbReference>
<sequence>MERRARRTPNRHIRRTAVKRLALRQPTAVLELTACSRSRTRDRPRHGGGDCTSGHVRPAGSHVSRAPHLTGVGPQRALVKPPLGPHRAPERVNRC</sequence>
<accession>A0AAD7WSF4</accession>
<reference evidence="2" key="1">
    <citation type="journal article" date="2023" name="Science">
        <title>Genome structures resolve the early diversification of teleost fishes.</title>
        <authorList>
            <person name="Parey E."/>
            <person name="Louis A."/>
            <person name="Montfort J."/>
            <person name="Bouchez O."/>
            <person name="Roques C."/>
            <person name="Iampietro C."/>
            <person name="Lluch J."/>
            <person name="Castinel A."/>
            <person name="Donnadieu C."/>
            <person name="Desvignes T."/>
            <person name="Floi Bucao C."/>
            <person name="Jouanno E."/>
            <person name="Wen M."/>
            <person name="Mejri S."/>
            <person name="Dirks R."/>
            <person name="Jansen H."/>
            <person name="Henkel C."/>
            <person name="Chen W.J."/>
            <person name="Zahm M."/>
            <person name="Cabau C."/>
            <person name="Klopp C."/>
            <person name="Thompson A.W."/>
            <person name="Robinson-Rechavi M."/>
            <person name="Braasch I."/>
            <person name="Lecointre G."/>
            <person name="Bobe J."/>
            <person name="Postlethwait J.H."/>
            <person name="Berthelot C."/>
            <person name="Roest Crollius H."/>
            <person name="Guiguen Y."/>
        </authorList>
    </citation>
    <scope>NUCLEOTIDE SEQUENCE</scope>
    <source>
        <strain evidence="2">NC1722</strain>
    </source>
</reference>